<accession>A0A0A6UFS1</accession>
<dbReference type="InterPro" id="IPR017441">
    <property type="entry name" value="Protein_kinase_ATP_BS"/>
</dbReference>
<dbReference type="InterPro" id="IPR011009">
    <property type="entry name" value="Kinase-like_dom_sf"/>
</dbReference>
<dbReference type="STRING" id="1869.MB27_29620"/>
<proteinExistence type="predicted"/>
<dbReference type="PROSITE" id="PS00107">
    <property type="entry name" value="PROTEIN_KINASE_ATP"/>
    <property type="match status" value="1"/>
</dbReference>
<dbReference type="eggNOG" id="COG0515">
    <property type="taxonomic scope" value="Bacteria"/>
</dbReference>
<dbReference type="Gene3D" id="1.10.510.10">
    <property type="entry name" value="Transferase(Phosphotransferase) domain 1"/>
    <property type="match status" value="1"/>
</dbReference>
<dbReference type="PANTHER" id="PTHR24359:SF1">
    <property type="entry name" value="INHIBITOR OF NUCLEAR FACTOR KAPPA-B KINASE EPSILON SUBUNIT HOMOLOG 1-RELATED"/>
    <property type="match status" value="1"/>
</dbReference>
<dbReference type="Pfam" id="PF01464">
    <property type="entry name" value="SLT"/>
    <property type="match status" value="1"/>
</dbReference>
<evidence type="ECO:0000313" key="3">
    <source>
        <dbReference type="EMBL" id="KHD74276.1"/>
    </source>
</evidence>
<evidence type="ECO:0000256" key="1">
    <source>
        <dbReference type="PROSITE-ProRule" id="PRU10141"/>
    </source>
</evidence>
<sequence length="471" mass="51297">MRPVNVFPGTVVGDYEVTDHLGSGHWGSVYAGRPRRGAPPDLPRRVALKFLPAGRGAPAEAAVARELAFSERARHARLIRTHQVLREPDGTTVLVMERARTSLRSLLDENPERPLPDAARILRELWEALEHMHAEGWVHGDLKPGNVLLAEDGSVRVADFGVAAELEGTHAYTEAVGTQDYLPPEWWERRLSEKGVLTRPATDVWAFGVIAHEVLTGGVHPFAGAAAQARAAEVRGYAAGQVQLRLAPSVPAVWQAIIRDCLAVPYQERMEVTRDLAARMPHGGPPRRRRRAWLIGAAAALAVLIGGGAATAQRMLAPETVSGELRPDAAVPQQYRTAITEAAHSCHQKAVTPALIAAMLYAESRFDPNRRSPATDEYGIAMWTPRVFEHWAPQPPGRKADYLNPDDAIAALGRFLCSLVTTVGYLPGDQQSLIAAGYRMGGDAVREAKGVPPKAEQYIREVKAKVAEYGY</sequence>
<gene>
    <name evidence="3" type="ORF">MB27_29620</name>
</gene>
<reference evidence="3 4" key="1">
    <citation type="submission" date="2014-10" db="EMBL/GenBank/DDBJ databases">
        <title>Draft genome sequence of Actinoplanes utahensis NRRL 12052.</title>
        <authorList>
            <person name="Velasco-Bucheli B."/>
            <person name="del Cerro C."/>
            <person name="Hormigo D."/>
            <person name="Garcia J.L."/>
            <person name="Acebal C."/>
            <person name="Arroyo M."/>
            <person name="de la Mata I."/>
        </authorList>
    </citation>
    <scope>NUCLEOTIDE SEQUENCE [LARGE SCALE GENOMIC DNA]</scope>
    <source>
        <strain evidence="3 4">NRRL 12052</strain>
    </source>
</reference>
<dbReference type="GO" id="GO:0005524">
    <property type="term" value="F:ATP binding"/>
    <property type="evidence" value="ECO:0007669"/>
    <property type="project" value="UniProtKB-UniRule"/>
</dbReference>
<comment type="caution">
    <text evidence="3">The sequence shown here is derived from an EMBL/GenBank/DDBJ whole genome shotgun (WGS) entry which is preliminary data.</text>
</comment>
<dbReference type="SMART" id="SM00220">
    <property type="entry name" value="S_TKc"/>
    <property type="match status" value="1"/>
</dbReference>
<dbReference type="GO" id="GO:0004674">
    <property type="term" value="F:protein serine/threonine kinase activity"/>
    <property type="evidence" value="ECO:0007669"/>
    <property type="project" value="TreeGrafter"/>
</dbReference>
<keyword evidence="4" id="KW-1185">Reference proteome</keyword>
<dbReference type="InterPro" id="IPR008258">
    <property type="entry name" value="Transglycosylase_SLT_dom_1"/>
</dbReference>
<feature type="binding site" evidence="1">
    <location>
        <position position="49"/>
    </location>
    <ligand>
        <name>ATP</name>
        <dbReference type="ChEBI" id="CHEBI:30616"/>
    </ligand>
</feature>
<dbReference type="Proteomes" id="UP000054537">
    <property type="component" value="Unassembled WGS sequence"/>
</dbReference>
<dbReference type="SUPFAM" id="SSF53955">
    <property type="entry name" value="Lysozyme-like"/>
    <property type="match status" value="1"/>
</dbReference>
<organism evidence="3 4">
    <name type="scientific">Actinoplanes utahensis</name>
    <dbReference type="NCBI Taxonomy" id="1869"/>
    <lineage>
        <taxon>Bacteria</taxon>
        <taxon>Bacillati</taxon>
        <taxon>Actinomycetota</taxon>
        <taxon>Actinomycetes</taxon>
        <taxon>Micromonosporales</taxon>
        <taxon>Micromonosporaceae</taxon>
        <taxon>Actinoplanes</taxon>
    </lineage>
</organism>
<protein>
    <recommendedName>
        <fullName evidence="2">Protein kinase domain-containing protein</fullName>
    </recommendedName>
</protein>
<name>A0A0A6UFS1_ACTUT</name>
<dbReference type="eggNOG" id="COG0741">
    <property type="taxonomic scope" value="Bacteria"/>
</dbReference>
<feature type="domain" description="Protein kinase" evidence="2">
    <location>
        <begin position="15"/>
        <end position="294"/>
    </location>
</feature>
<dbReference type="EMBL" id="JRTT01000048">
    <property type="protein sequence ID" value="KHD74276.1"/>
    <property type="molecule type" value="Genomic_DNA"/>
</dbReference>
<dbReference type="AlphaFoldDB" id="A0A0A6UFS1"/>
<keyword evidence="1" id="KW-0547">Nucleotide-binding</keyword>
<dbReference type="Gene3D" id="1.10.530.10">
    <property type="match status" value="1"/>
</dbReference>
<dbReference type="PANTHER" id="PTHR24359">
    <property type="entry name" value="SERINE/THREONINE-PROTEIN KINASE SBK1"/>
    <property type="match status" value="1"/>
</dbReference>
<evidence type="ECO:0000313" key="4">
    <source>
        <dbReference type="Proteomes" id="UP000054537"/>
    </source>
</evidence>
<dbReference type="PROSITE" id="PS50011">
    <property type="entry name" value="PROTEIN_KINASE_DOM"/>
    <property type="match status" value="1"/>
</dbReference>
<dbReference type="InterPro" id="IPR023346">
    <property type="entry name" value="Lysozyme-like_dom_sf"/>
</dbReference>
<dbReference type="CDD" id="cd14014">
    <property type="entry name" value="STKc_PknB_like"/>
    <property type="match status" value="1"/>
</dbReference>
<evidence type="ECO:0000259" key="2">
    <source>
        <dbReference type="PROSITE" id="PS50011"/>
    </source>
</evidence>
<dbReference type="Gene3D" id="3.30.200.20">
    <property type="entry name" value="Phosphorylase Kinase, domain 1"/>
    <property type="match status" value="1"/>
</dbReference>
<dbReference type="InterPro" id="IPR000719">
    <property type="entry name" value="Prot_kinase_dom"/>
</dbReference>
<dbReference type="SUPFAM" id="SSF56112">
    <property type="entry name" value="Protein kinase-like (PK-like)"/>
    <property type="match status" value="1"/>
</dbReference>
<keyword evidence="1" id="KW-0067">ATP-binding</keyword>
<dbReference type="Pfam" id="PF00069">
    <property type="entry name" value="Pkinase"/>
    <property type="match status" value="1"/>
</dbReference>